<dbReference type="PRINTS" id="PR00344">
    <property type="entry name" value="BCTRLSENSOR"/>
</dbReference>
<dbReference type="Gene3D" id="1.20.120.620">
    <property type="entry name" value="Backbone structure of the membrane domain of e. Coli histidine kinase receptor kdpd"/>
    <property type="match status" value="1"/>
</dbReference>
<evidence type="ECO:0000256" key="7">
    <source>
        <dbReference type="ARBA" id="ARBA00022741"/>
    </source>
</evidence>
<dbReference type="InterPro" id="IPR003661">
    <property type="entry name" value="HisK_dim/P_dom"/>
</dbReference>
<dbReference type="PROSITE" id="PS50109">
    <property type="entry name" value="HIS_KIN"/>
    <property type="match status" value="1"/>
</dbReference>
<keyword evidence="6 13" id="KW-0812">Transmembrane</keyword>
<evidence type="ECO:0000256" key="4">
    <source>
        <dbReference type="ARBA" id="ARBA00022553"/>
    </source>
</evidence>
<feature type="domain" description="Histidine kinase" evidence="14">
    <location>
        <begin position="138"/>
        <end position="356"/>
    </location>
</feature>
<dbReference type="InterPro" id="IPR003594">
    <property type="entry name" value="HATPase_dom"/>
</dbReference>
<feature type="transmembrane region" description="Helical" evidence="13">
    <location>
        <begin position="86"/>
        <end position="106"/>
    </location>
</feature>
<evidence type="ECO:0000256" key="13">
    <source>
        <dbReference type="SAM" id="Phobius"/>
    </source>
</evidence>
<evidence type="ECO:0000256" key="6">
    <source>
        <dbReference type="ARBA" id="ARBA00022692"/>
    </source>
</evidence>
<evidence type="ECO:0000256" key="2">
    <source>
        <dbReference type="ARBA" id="ARBA00004141"/>
    </source>
</evidence>
<comment type="catalytic activity">
    <reaction evidence="1">
        <text>ATP + protein L-histidine = ADP + protein N-phospho-L-histidine.</text>
        <dbReference type="EC" id="2.7.13.3"/>
    </reaction>
</comment>
<proteinExistence type="predicted"/>
<dbReference type="PANTHER" id="PTHR45569:SF1">
    <property type="entry name" value="SENSOR PROTEIN KDPD"/>
    <property type="match status" value="1"/>
</dbReference>
<dbReference type="AlphaFoldDB" id="A0A9D1EWG5"/>
<dbReference type="Pfam" id="PF02518">
    <property type="entry name" value="HATPase_c"/>
    <property type="match status" value="1"/>
</dbReference>
<evidence type="ECO:0000256" key="1">
    <source>
        <dbReference type="ARBA" id="ARBA00000085"/>
    </source>
</evidence>
<dbReference type="Gene3D" id="3.30.565.10">
    <property type="entry name" value="Histidine kinase-like ATPase, C-terminal domain"/>
    <property type="match status" value="1"/>
</dbReference>
<reference evidence="15" key="2">
    <citation type="journal article" date="2021" name="PeerJ">
        <title>Extensive microbial diversity within the chicken gut microbiome revealed by metagenomics and culture.</title>
        <authorList>
            <person name="Gilroy R."/>
            <person name="Ravi A."/>
            <person name="Getino M."/>
            <person name="Pursley I."/>
            <person name="Horton D.L."/>
            <person name="Alikhan N.F."/>
            <person name="Baker D."/>
            <person name="Gharbi K."/>
            <person name="Hall N."/>
            <person name="Watson M."/>
            <person name="Adriaenssens E.M."/>
            <person name="Foster-Nyarko E."/>
            <person name="Jarju S."/>
            <person name="Secka A."/>
            <person name="Antonio M."/>
            <person name="Oren A."/>
            <person name="Chaudhuri R.R."/>
            <person name="La Ragione R."/>
            <person name="Hildebrand F."/>
            <person name="Pallen M.J."/>
        </authorList>
    </citation>
    <scope>NUCLEOTIDE SEQUENCE</scope>
    <source>
        <strain evidence="15">CHK190-19873</strain>
    </source>
</reference>
<evidence type="ECO:0000256" key="12">
    <source>
        <dbReference type="ARBA" id="ARBA00023136"/>
    </source>
</evidence>
<evidence type="ECO:0000256" key="5">
    <source>
        <dbReference type="ARBA" id="ARBA00022679"/>
    </source>
</evidence>
<evidence type="ECO:0000259" key="14">
    <source>
        <dbReference type="PROSITE" id="PS50109"/>
    </source>
</evidence>
<evidence type="ECO:0000256" key="10">
    <source>
        <dbReference type="ARBA" id="ARBA00022989"/>
    </source>
</evidence>
<dbReference type="InterPro" id="IPR005467">
    <property type="entry name" value="His_kinase_dom"/>
</dbReference>
<accession>A0A9D1EWG5</accession>
<reference evidence="15" key="1">
    <citation type="submission" date="2020-10" db="EMBL/GenBank/DDBJ databases">
        <authorList>
            <person name="Gilroy R."/>
        </authorList>
    </citation>
    <scope>NUCLEOTIDE SEQUENCE</scope>
    <source>
        <strain evidence="15">CHK190-19873</strain>
    </source>
</reference>
<feature type="transmembrane region" description="Helical" evidence="13">
    <location>
        <begin position="56"/>
        <end position="74"/>
    </location>
</feature>
<dbReference type="InterPro" id="IPR036890">
    <property type="entry name" value="HATPase_C_sf"/>
</dbReference>
<dbReference type="CDD" id="cd00082">
    <property type="entry name" value="HisKA"/>
    <property type="match status" value="1"/>
</dbReference>
<dbReference type="EC" id="2.7.13.3" evidence="3"/>
<dbReference type="GO" id="GO:0005886">
    <property type="term" value="C:plasma membrane"/>
    <property type="evidence" value="ECO:0007669"/>
    <property type="project" value="TreeGrafter"/>
</dbReference>
<dbReference type="InterPro" id="IPR004358">
    <property type="entry name" value="Sig_transdc_His_kin-like_C"/>
</dbReference>
<dbReference type="Pfam" id="PF13493">
    <property type="entry name" value="DUF4118"/>
    <property type="match status" value="1"/>
</dbReference>
<dbReference type="SUPFAM" id="SSF47384">
    <property type="entry name" value="Homodimeric domain of signal transducing histidine kinase"/>
    <property type="match status" value="1"/>
</dbReference>
<keyword evidence="8" id="KW-0418">Kinase</keyword>
<evidence type="ECO:0000313" key="16">
    <source>
        <dbReference type="Proteomes" id="UP000823935"/>
    </source>
</evidence>
<evidence type="ECO:0000256" key="8">
    <source>
        <dbReference type="ARBA" id="ARBA00022777"/>
    </source>
</evidence>
<dbReference type="GO" id="GO:0005524">
    <property type="term" value="F:ATP binding"/>
    <property type="evidence" value="ECO:0007669"/>
    <property type="project" value="UniProtKB-KW"/>
</dbReference>
<protein>
    <recommendedName>
        <fullName evidence="3">histidine kinase</fullName>
        <ecNumber evidence="3">2.7.13.3</ecNumber>
    </recommendedName>
</protein>
<evidence type="ECO:0000313" key="15">
    <source>
        <dbReference type="EMBL" id="HIS33026.1"/>
    </source>
</evidence>
<keyword evidence="10 13" id="KW-1133">Transmembrane helix</keyword>
<dbReference type="Gene3D" id="1.10.287.130">
    <property type="match status" value="1"/>
</dbReference>
<name>A0A9D1EWG5_9FIRM</name>
<dbReference type="InterPro" id="IPR052023">
    <property type="entry name" value="Histidine_kinase_KdpD"/>
</dbReference>
<dbReference type="Pfam" id="PF00512">
    <property type="entry name" value="HisKA"/>
    <property type="match status" value="1"/>
</dbReference>
<gene>
    <name evidence="15" type="ORF">IAB44_16000</name>
</gene>
<dbReference type="InterPro" id="IPR038318">
    <property type="entry name" value="KdpD_sf"/>
</dbReference>
<organism evidence="15 16">
    <name type="scientific">Candidatus Limivivens intestinipullorum</name>
    <dbReference type="NCBI Taxonomy" id="2840858"/>
    <lineage>
        <taxon>Bacteria</taxon>
        <taxon>Bacillati</taxon>
        <taxon>Bacillota</taxon>
        <taxon>Clostridia</taxon>
        <taxon>Lachnospirales</taxon>
        <taxon>Lachnospiraceae</taxon>
        <taxon>Lachnospiraceae incertae sedis</taxon>
        <taxon>Candidatus Limivivens</taxon>
    </lineage>
</organism>
<evidence type="ECO:0000256" key="11">
    <source>
        <dbReference type="ARBA" id="ARBA00023012"/>
    </source>
</evidence>
<sequence>MHKHHILMNLAVTAFFLCTATLIALVLFHFVQEDSPGIVMLYMLAQVLIARYTDGYWPGVMAALISVLYTNYYFTVPYKALDFTRAGYPVTFFCMLVITILTSATATNIKKQADIISKHDKLLLEADKEKTRANLLRAVSHDLRTPLTSIIGSSASYLENADSLSESEKRVLIQHIYEDSNWLLHMVENLLSITRIHEGGARVTKSLEPFEEVLSEAVQRLKKRIPDAQINVSFPDEFYMIPMDPLLIEQVIINLLENAVRHSQSTHPVDCFLTSDKDSLTFHVRDYGVGIDPERLPHIFDGENCRRGKDSSPDSRRGMGIGLSICKTIITAHGGSITACNHGNGAEVSFTLPKEEHNNGKQSKSSSD</sequence>
<keyword evidence="4" id="KW-0597">Phosphoprotein</keyword>
<dbReference type="PANTHER" id="PTHR45569">
    <property type="entry name" value="SENSOR PROTEIN KDPD"/>
    <property type="match status" value="1"/>
</dbReference>
<keyword evidence="7" id="KW-0547">Nucleotide-binding</keyword>
<dbReference type="SUPFAM" id="SSF55874">
    <property type="entry name" value="ATPase domain of HSP90 chaperone/DNA topoisomerase II/histidine kinase"/>
    <property type="match status" value="1"/>
</dbReference>
<dbReference type="InterPro" id="IPR036097">
    <property type="entry name" value="HisK_dim/P_sf"/>
</dbReference>
<dbReference type="EMBL" id="DVIQ01000110">
    <property type="protein sequence ID" value="HIS33026.1"/>
    <property type="molecule type" value="Genomic_DNA"/>
</dbReference>
<comment type="subcellular location">
    <subcellularLocation>
        <location evidence="2">Membrane</location>
        <topology evidence="2">Multi-pass membrane protein</topology>
    </subcellularLocation>
</comment>
<keyword evidence="12 13" id="KW-0472">Membrane</keyword>
<comment type="caution">
    <text evidence="15">The sequence shown here is derived from an EMBL/GenBank/DDBJ whole genome shotgun (WGS) entry which is preliminary data.</text>
</comment>
<feature type="transmembrane region" description="Helical" evidence="13">
    <location>
        <begin position="7"/>
        <end position="31"/>
    </location>
</feature>
<keyword evidence="9" id="KW-0067">ATP-binding</keyword>
<evidence type="ECO:0000256" key="9">
    <source>
        <dbReference type="ARBA" id="ARBA00022840"/>
    </source>
</evidence>
<keyword evidence="11" id="KW-0902">Two-component regulatory system</keyword>
<keyword evidence="5" id="KW-0808">Transferase</keyword>
<evidence type="ECO:0000256" key="3">
    <source>
        <dbReference type="ARBA" id="ARBA00012438"/>
    </source>
</evidence>
<dbReference type="SMART" id="SM00387">
    <property type="entry name" value="HATPase_c"/>
    <property type="match status" value="1"/>
</dbReference>
<dbReference type="SMART" id="SM00388">
    <property type="entry name" value="HisKA"/>
    <property type="match status" value="1"/>
</dbReference>
<dbReference type="GO" id="GO:0000155">
    <property type="term" value="F:phosphorelay sensor kinase activity"/>
    <property type="evidence" value="ECO:0007669"/>
    <property type="project" value="InterPro"/>
</dbReference>
<dbReference type="InterPro" id="IPR025201">
    <property type="entry name" value="KdpD_TM"/>
</dbReference>
<dbReference type="Proteomes" id="UP000823935">
    <property type="component" value="Unassembled WGS sequence"/>
</dbReference>